<dbReference type="InterPro" id="IPR051329">
    <property type="entry name" value="NIR_SIR_4Fe-4S"/>
</dbReference>
<dbReference type="GO" id="GO:0046872">
    <property type="term" value="F:metal ion binding"/>
    <property type="evidence" value="ECO:0007669"/>
    <property type="project" value="UniProtKB-KW"/>
</dbReference>
<dbReference type="Pfam" id="PF03460">
    <property type="entry name" value="NIR_SIR_ferr"/>
    <property type="match status" value="2"/>
</dbReference>
<keyword evidence="2" id="KW-0349">Heme</keyword>
<dbReference type="AlphaFoldDB" id="A0A8J3B2C2"/>
<dbReference type="Proteomes" id="UP000649739">
    <property type="component" value="Unassembled WGS sequence"/>
</dbReference>
<evidence type="ECO:0000313" key="10">
    <source>
        <dbReference type="Proteomes" id="UP000649739"/>
    </source>
</evidence>
<dbReference type="SUPFAM" id="SSF55124">
    <property type="entry name" value="Nitrite/Sulfite reductase N-terminal domain-like"/>
    <property type="match status" value="2"/>
</dbReference>
<comment type="caution">
    <text evidence="9">The sequence shown here is derived from an EMBL/GenBank/DDBJ whole genome shotgun (WGS) entry which is preliminary data.</text>
</comment>
<keyword evidence="1" id="KW-0004">4Fe-4S</keyword>
<gene>
    <name evidence="9" type="primary">cobG</name>
    <name evidence="9" type="ORF">GCM10010123_20810</name>
</gene>
<dbReference type="InterPro" id="IPR036136">
    <property type="entry name" value="Nit/Sulf_reduc_fer-like_dom_sf"/>
</dbReference>
<evidence type="ECO:0000256" key="3">
    <source>
        <dbReference type="ARBA" id="ARBA00022723"/>
    </source>
</evidence>
<evidence type="ECO:0000313" key="9">
    <source>
        <dbReference type="EMBL" id="GGJ90827.1"/>
    </source>
</evidence>
<proteinExistence type="predicted"/>
<dbReference type="PANTHER" id="PTHR32439">
    <property type="entry name" value="FERREDOXIN--NITRITE REDUCTASE, CHLOROPLASTIC"/>
    <property type="match status" value="1"/>
</dbReference>
<dbReference type="SUPFAM" id="SSF56014">
    <property type="entry name" value="Nitrite and sulphite reductase 4Fe-4S domain-like"/>
    <property type="match status" value="1"/>
</dbReference>
<feature type="compositionally biased region" description="Gly residues" evidence="7">
    <location>
        <begin position="240"/>
        <end position="249"/>
    </location>
</feature>
<keyword evidence="6" id="KW-0411">Iron-sulfur</keyword>
<evidence type="ECO:0000259" key="8">
    <source>
        <dbReference type="Pfam" id="PF03460"/>
    </source>
</evidence>
<keyword evidence="4" id="KW-0560">Oxidoreductase</keyword>
<protein>
    <submittedName>
        <fullName evidence="9">Precorrin-3B synthase</fullName>
    </submittedName>
</protein>
<keyword evidence="10" id="KW-1185">Reference proteome</keyword>
<evidence type="ECO:0000256" key="6">
    <source>
        <dbReference type="ARBA" id="ARBA00023014"/>
    </source>
</evidence>
<dbReference type="RefSeq" id="WP_229783502.1">
    <property type="nucleotide sequence ID" value="NZ_BMQB01000004.1"/>
</dbReference>
<evidence type="ECO:0000256" key="2">
    <source>
        <dbReference type="ARBA" id="ARBA00022617"/>
    </source>
</evidence>
<organism evidence="9 10">
    <name type="scientific">Pilimelia anulata</name>
    <dbReference type="NCBI Taxonomy" id="53371"/>
    <lineage>
        <taxon>Bacteria</taxon>
        <taxon>Bacillati</taxon>
        <taxon>Actinomycetota</taxon>
        <taxon>Actinomycetes</taxon>
        <taxon>Micromonosporales</taxon>
        <taxon>Micromonosporaceae</taxon>
        <taxon>Pilimelia</taxon>
    </lineage>
</organism>
<feature type="region of interest" description="Disordered" evidence="7">
    <location>
        <begin position="230"/>
        <end position="271"/>
    </location>
</feature>
<dbReference type="NCBIfam" id="TIGR02435">
    <property type="entry name" value="CobG"/>
    <property type="match status" value="1"/>
</dbReference>
<evidence type="ECO:0000256" key="1">
    <source>
        <dbReference type="ARBA" id="ARBA00022485"/>
    </source>
</evidence>
<dbReference type="GO" id="GO:0051539">
    <property type="term" value="F:4 iron, 4 sulfur cluster binding"/>
    <property type="evidence" value="ECO:0007669"/>
    <property type="project" value="UniProtKB-KW"/>
</dbReference>
<name>A0A8J3B2C2_9ACTN</name>
<dbReference type="InterPro" id="IPR005117">
    <property type="entry name" value="NiRdtase/SiRdtase_haem-b_fer"/>
</dbReference>
<feature type="domain" description="Nitrite/Sulfite reductase ferredoxin-like" evidence="8">
    <location>
        <begin position="22"/>
        <end position="86"/>
    </location>
</feature>
<feature type="domain" description="Nitrite/Sulfite reductase ferredoxin-like" evidence="8">
    <location>
        <begin position="270"/>
        <end position="328"/>
    </location>
</feature>
<evidence type="ECO:0000256" key="5">
    <source>
        <dbReference type="ARBA" id="ARBA00023004"/>
    </source>
</evidence>
<keyword evidence="3" id="KW-0479">Metal-binding</keyword>
<dbReference type="InterPro" id="IPR012798">
    <property type="entry name" value="Cbl_synth_CobG-like"/>
</dbReference>
<reference evidence="9" key="1">
    <citation type="journal article" date="2014" name="Int. J. Syst. Evol. Microbiol.">
        <title>Complete genome sequence of Corynebacterium casei LMG S-19264T (=DSM 44701T), isolated from a smear-ripened cheese.</title>
        <authorList>
            <consortium name="US DOE Joint Genome Institute (JGI-PGF)"/>
            <person name="Walter F."/>
            <person name="Albersmeier A."/>
            <person name="Kalinowski J."/>
            <person name="Ruckert C."/>
        </authorList>
    </citation>
    <scope>NUCLEOTIDE SEQUENCE</scope>
    <source>
        <strain evidence="9">JCM 3090</strain>
    </source>
</reference>
<accession>A0A8J3B2C2</accession>
<dbReference type="EMBL" id="BMQB01000004">
    <property type="protein sequence ID" value="GGJ90827.1"/>
    <property type="molecule type" value="Genomic_DNA"/>
</dbReference>
<sequence length="418" mass="41598">MSRRAERAGPDDRCPGALRVHPAADGGLVRVRVPGGAIDTARWRALAAAARRHAAGTLELTGRGNVQLRGVRPGAEPALAADLAAAGLLPAPAHDRVRNVVASPLSGRAGPGLLDVRPLVRALDAGLCADPDLARLPGRFLFALDDGRRDVLPLRADAALLGAPGGVALWLGGTDAGLRVPAPAGPAALLAAATAFLAERAARGSTAWRIAELPDGPAAIAARVAATLTDPVPGTPLDGPPGGDSAGDGGDGRIADPSGPGGRGPVGPVAQRDGRTAVGVVAPLGRLTAAQVDALADRAAGELVVTPWRSVVLPDLADAPAALRALAAAGLVTDPRSPWVGVTACAGTGCASALADVHADARAVHGRHGLAGPAHWSGCDRRCGQPAGTAVRITAGPAGYGYEGDPATTARIATLLDR</sequence>
<evidence type="ECO:0000256" key="4">
    <source>
        <dbReference type="ARBA" id="ARBA00023002"/>
    </source>
</evidence>
<dbReference type="PANTHER" id="PTHR32439:SF9">
    <property type="entry name" value="BLR3264 PROTEIN"/>
    <property type="match status" value="1"/>
</dbReference>
<dbReference type="InterPro" id="IPR045854">
    <property type="entry name" value="NO2/SO3_Rdtase_4Fe4S_sf"/>
</dbReference>
<dbReference type="GO" id="GO:0016491">
    <property type="term" value="F:oxidoreductase activity"/>
    <property type="evidence" value="ECO:0007669"/>
    <property type="project" value="UniProtKB-KW"/>
</dbReference>
<dbReference type="Gene3D" id="3.90.480.20">
    <property type="match status" value="2"/>
</dbReference>
<evidence type="ECO:0000256" key="7">
    <source>
        <dbReference type="SAM" id="MobiDB-lite"/>
    </source>
</evidence>
<keyword evidence="5" id="KW-0408">Iron</keyword>
<reference evidence="9" key="2">
    <citation type="submission" date="2020-09" db="EMBL/GenBank/DDBJ databases">
        <authorList>
            <person name="Sun Q."/>
            <person name="Ohkuma M."/>
        </authorList>
    </citation>
    <scope>NUCLEOTIDE SEQUENCE</scope>
    <source>
        <strain evidence="9">JCM 3090</strain>
    </source>
</reference>